<feature type="domain" description="PKD/REJ-like" evidence="8">
    <location>
        <begin position="205"/>
        <end position="630"/>
    </location>
</feature>
<feature type="region of interest" description="Disordered" evidence="6">
    <location>
        <begin position="1339"/>
        <end position="1384"/>
    </location>
</feature>
<evidence type="ECO:0000313" key="9">
    <source>
        <dbReference type="EMBL" id="CAE0665687.1"/>
    </source>
</evidence>
<evidence type="ECO:0000256" key="5">
    <source>
        <dbReference type="ARBA" id="ARBA00023136"/>
    </source>
</evidence>
<feature type="compositionally biased region" description="Low complexity" evidence="6">
    <location>
        <begin position="1309"/>
        <end position="1319"/>
    </location>
</feature>
<dbReference type="GO" id="GO:0005261">
    <property type="term" value="F:monoatomic cation channel activity"/>
    <property type="evidence" value="ECO:0007669"/>
    <property type="project" value="TreeGrafter"/>
</dbReference>
<feature type="compositionally biased region" description="Low complexity" evidence="6">
    <location>
        <begin position="639"/>
        <end position="649"/>
    </location>
</feature>
<evidence type="ECO:0000256" key="4">
    <source>
        <dbReference type="ARBA" id="ARBA00022989"/>
    </source>
</evidence>
<protein>
    <recommendedName>
        <fullName evidence="8">PKD/REJ-like domain-containing protein</fullName>
    </recommendedName>
</protein>
<reference evidence="9" key="1">
    <citation type="submission" date="2021-01" db="EMBL/GenBank/DDBJ databases">
        <authorList>
            <person name="Corre E."/>
            <person name="Pelletier E."/>
            <person name="Niang G."/>
            <person name="Scheremetjew M."/>
            <person name="Finn R."/>
            <person name="Kale V."/>
            <person name="Holt S."/>
            <person name="Cochrane G."/>
            <person name="Meng A."/>
            <person name="Brown T."/>
            <person name="Cohen L."/>
        </authorList>
    </citation>
    <scope>NUCLEOTIDE SEQUENCE</scope>
    <source>
        <strain evidence="9">CCCM811</strain>
    </source>
</reference>
<comment type="subcellular location">
    <subcellularLocation>
        <location evidence="1">Membrane</location>
    </subcellularLocation>
</comment>
<evidence type="ECO:0000259" key="8">
    <source>
        <dbReference type="Pfam" id="PF02010"/>
    </source>
</evidence>
<feature type="transmembrane region" description="Helical" evidence="7">
    <location>
        <begin position="1210"/>
        <end position="1232"/>
    </location>
</feature>
<evidence type="ECO:0000256" key="1">
    <source>
        <dbReference type="ARBA" id="ARBA00004370"/>
    </source>
</evidence>
<keyword evidence="3" id="KW-0677">Repeat</keyword>
<dbReference type="InterPro" id="IPR002859">
    <property type="entry name" value="PKD/REJ-like"/>
</dbReference>
<dbReference type="GO" id="GO:0006816">
    <property type="term" value="P:calcium ion transport"/>
    <property type="evidence" value="ECO:0007669"/>
    <property type="project" value="TreeGrafter"/>
</dbReference>
<evidence type="ECO:0000256" key="2">
    <source>
        <dbReference type="ARBA" id="ARBA00022692"/>
    </source>
</evidence>
<gene>
    <name evidence="9" type="ORF">LGLO00237_LOCUS17292</name>
</gene>
<feature type="transmembrane region" description="Helical" evidence="7">
    <location>
        <begin position="1070"/>
        <end position="1088"/>
    </location>
</feature>
<accession>A0A7S4DRD3</accession>
<feature type="transmembrane region" description="Helical" evidence="7">
    <location>
        <begin position="980"/>
        <end position="1002"/>
    </location>
</feature>
<evidence type="ECO:0000256" key="6">
    <source>
        <dbReference type="SAM" id="MobiDB-lite"/>
    </source>
</evidence>
<feature type="region of interest" description="Disordered" evidence="6">
    <location>
        <begin position="1486"/>
        <end position="1581"/>
    </location>
</feature>
<feature type="compositionally biased region" description="Polar residues" evidence="6">
    <location>
        <begin position="1499"/>
        <end position="1509"/>
    </location>
</feature>
<dbReference type="PANTHER" id="PTHR46730">
    <property type="entry name" value="POLYCYSTIN-1"/>
    <property type="match status" value="1"/>
</dbReference>
<feature type="transmembrane region" description="Helical" evidence="7">
    <location>
        <begin position="1253"/>
        <end position="1278"/>
    </location>
</feature>
<evidence type="ECO:0000256" key="3">
    <source>
        <dbReference type="ARBA" id="ARBA00022737"/>
    </source>
</evidence>
<sequence>MVEVLPPANPPKPRAIVTARETYGLCERLEVTTLQSTGAAGRPFSYSWNLVQHPPGITTEALETLANANATLNAPSSLFETGLYEISVSLTNWLNLSSTVSFHFEIVGDQLPTVVIPGSLHSTVRRGNFLVISTQVRSPTPCNHTANAQQPSSSRIKVRWSQLLAQTHVSNSSASSSSSSSSSSMTLTRHRVEDFILYPESVALQVPANTLRMGETYVFNLEAHALQSSSEGGNETIVGSTNVTFYVTVDFEPVIAILAGGETRKVSVMPDDQGNSSSVLTFDASLSFDPANATNPLRFLWNVTEEDVNGQTIRTVATLGYQGSERNQSRLALNTSLLHPGCLYLVQVIVEGQAILNILNRTASASQRIETTAVPSPLVSLSLDLTPSLSDMHTEQRRAHSRPNPSDKVTLTSTVASSLHSGALRYTWECISKNLNISDRSRLRISPDSHDLVIKPRVLVGGGTYVFRLTVTDTHGGFGTATYSISINSVPALGQCYASPDSGIALSTVFRLGCTNWEDDNTPLSFSFYARRGAAGDGGQLATGFAPLSSARHMSYYDTILPAAPTSNSSFNGSMDILGEIADAFGATMQDIFTVRVGYPSEPLKITSALREIEETLRNFDVQVAGVLILATSAELSASASNEGNSGNSSSGGGSHHGDNNSSAIVSDLIESVATLSAKASETARDTIETPILLLKEITADAASSNGLSFQSQTKALQLMGNLTESPLNPFSSTVITASVQTLSNVLVAATASVGGNSSKEHALAGGSVEKLLSDISSRASGQLVTGEDQLEVSEGQITLITKVQDPGRLQGETITGSNDGAGVQFPSGALATPFEQMQRVEITIASTASIALFPHVSAITHTGSVSVELRQNGQPVGVMDEVANPIRIFIPMGNDFRVDPNAYLRCSFWNETTHAHSTSGVRLLPEESSSSSSSPRMITCSTTHLTAFSAESRMEVNVNEIESEDVNDSHLLSPANNPTTALCIALVAIYILSGIVACLAGRRRNPARQMKAEGRFWENVHRIVKDQSSNKRSHELLCRNLVWQYRRGHAWLAVVLHPAGDYLGGFKRLTILYAFIFNSLGVSTLLVGRRQQIPFLGSIFSKAFVTVMLSLPFPFVVARLFRRRLPSQFAIDVVTMVGRQITALSWFLLCLVESEANHYPGVMGGDTTSHFFRRRRPYVAKEQQEKKYLCGLPLSSQDLRNNAITLLDAVTVFVCVLVMLGTTLVCSAISAAEGINGFGPIKLALVGFAEDFVVRANAIFLVQVMFFSPFCFCWSYLCCCCCWFEDDANSSSRSEGDTEHSSRRSVSRRGSPSPQSRVDSLSMSRNTHASRYYMSRQTMTSSLKGSRSARSKTLSQHAARKRLRPSRASIAVKRMDGTQDMDVSKKTHAISESGLSVQNRDLASPLGDFSSMTPHYSIEGKHRQRVNYFQHKAVLEASRKHLINSQELSLNSIAIRDPVPTFRSSIRSSIGHNRSSLVCSFTPSRTSVIGQKGPRKSYVSQSHTSQEASTDDVKPIGSHIQGMRGSTEVQNSSPEVKGPRRSSTNPAKFAPKPRHSRSQKGSVTDSVVVSEGDQDCSTTKGKISIRNPTILRVLQMQEQDNPEVYMV</sequence>
<keyword evidence="4 7" id="KW-1133">Transmembrane helix</keyword>
<evidence type="ECO:0000256" key="7">
    <source>
        <dbReference type="SAM" id="Phobius"/>
    </source>
</evidence>
<dbReference type="EMBL" id="HBIV01024056">
    <property type="protein sequence ID" value="CAE0665687.1"/>
    <property type="molecule type" value="Transcribed_RNA"/>
</dbReference>
<keyword evidence="5 7" id="KW-0472">Membrane</keyword>
<feature type="region of interest" description="Disordered" evidence="6">
    <location>
        <begin position="1292"/>
        <end position="1325"/>
    </location>
</feature>
<keyword evidence="2 7" id="KW-0812">Transmembrane</keyword>
<proteinExistence type="predicted"/>
<feature type="compositionally biased region" description="Basic and acidic residues" evidence="6">
    <location>
        <begin position="1374"/>
        <end position="1384"/>
    </location>
</feature>
<dbReference type="Gene3D" id="2.60.220.50">
    <property type="match status" value="1"/>
</dbReference>
<feature type="transmembrane region" description="Helical" evidence="7">
    <location>
        <begin position="1094"/>
        <end position="1118"/>
    </location>
</feature>
<name>A0A7S4DRD3_9EUKA</name>
<feature type="region of interest" description="Disordered" evidence="6">
    <location>
        <begin position="639"/>
        <end position="661"/>
    </location>
</feature>
<dbReference type="Gene3D" id="2.60.40.10">
    <property type="entry name" value="Immunoglobulins"/>
    <property type="match status" value="1"/>
</dbReference>
<organism evidence="9">
    <name type="scientific">Lotharella globosa</name>
    <dbReference type="NCBI Taxonomy" id="91324"/>
    <lineage>
        <taxon>Eukaryota</taxon>
        <taxon>Sar</taxon>
        <taxon>Rhizaria</taxon>
        <taxon>Cercozoa</taxon>
        <taxon>Chlorarachniophyceae</taxon>
        <taxon>Lotharella</taxon>
    </lineage>
</organism>
<dbReference type="InterPro" id="IPR046338">
    <property type="entry name" value="GAIN_dom_sf"/>
</dbReference>
<dbReference type="GO" id="GO:0005886">
    <property type="term" value="C:plasma membrane"/>
    <property type="evidence" value="ECO:0007669"/>
    <property type="project" value="TreeGrafter"/>
</dbReference>
<dbReference type="Pfam" id="PF02010">
    <property type="entry name" value="REJ"/>
    <property type="match status" value="1"/>
</dbReference>
<dbReference type="InterPro" id="IPR013783">
    <property type="entry name" value="Ig-like_fold"/>
</dbReference>
<dbReference type="PANTHER" id="PTHR46730:SF1">
    <property type="entry name" value="PLAT DOMAIN-CONTAINING PROTEIN"/>
    <property type="match status" value="1"/>
</dbReference>